<dbReference type="PROSITE" id="PS51257">
    <property type="entry name" value="PROKAR_LIPOPROTEIN"/>
    <property type="match status" value="1"/>
</dbReference>
<accession>A0ABS9L334</accession>
<reference evidence="2" key="1">
    <citation type="submission" date="2022-01" db="EMBL/GenBank/DDBJ databases">
        <authorList>
            <person name="Jo J.-H."/>
            <person name="Im W.-T."/>
        </authorList>
    </citation>
    <scope>NUCLEOTIDE SEQUENCE</scope>
    <source>
        <strain evidence="2">I2-34</strain>
    </source>
</reference>
<evidence type="ECO:0000313" key="3">
    <source>
        <dbReference type="Proteomes" id="UP001165368"/>
    </source>
</evidence>
<protein>
    <recommendedName>
        <fullName evidence="4">Lipoprotein</fullName>
    </recommendedName>
</protein>
<sequence length="131" mass="13136">MRRRLAALTVVPLVSAVLLVSGCGQVEQAASDAANKAASDIAQAGKDAVGQAASDIAKAGTDELMRQACRPVKDGTISASDQELISGLLAGAEAAGVRSDVVAQWREVAQAGDKVPGSVVKSMQDTCSAAG</sequence>
<proteinExistence type="predicted"/>
<keyword evidence="1" id="KW-0732">Signal</keyword>
<dbReference type="RefSeq" id="WP_237817984.1">
    <property type="nucleotide sequence ID" value="NZ_JAKLTQ010000001.1"/>
</dbReference>
<name>A0ABS9L334_9MICC</name>
<keyword evidence="3" id="KW-1185">Reference proteome</keyword>
<feature type="chain" id="PRO_5046466559" description="Lipoprotein" evidence="1">
    <location>
        <begin position="30"/>
        <end position="131"/>
    </location>
</feature>
<comment type="caution">
    <text evidence="2">The sequence shown here is derived from an EMBL/GenBank/DDBJ whole genome shotgun (WGS) entry which is preliminary data.</text>
</comment>
<evidence type="ECO:0000313" key="2">
    <source>
        <dbReference type="EMBL" id="MCG2620902.1"/>
    </source>
</evidence>
<dbReference type="EMBL" id="JAKLTQ010000001">
    <property type="protein sequence ID" value="MCG2620902.1"/>
    <property type="molecule type" value="Genomic_DNA"/>
</dbReference>
<gene>
    <name evidence="2" type="ORF">LVY72_03120</name>
</gene>
<dbReference type="Proteomes" id="UP001165368">
    <property type="component" value="Unassembled WGS sequence"/>
</dbReference>
<evidence type="ECO:0000256" key="1">
    <source>
        <dbReference type="SAM" id="SignalP"/>
    </source>
</evidence>
<evidence type="ECO:0008006" key="4">
    <source>
        <dbReference type="Google" id="ProtNLM"/>
    </source>
</evidence>
<organism evidence="2 3">
    <name type="scientific">Arthrobacter hankyongi</name>
    <dbReference type="NCBI Taxonomy" id="2904801"/>
    <lineage>
        <taxon>Bacteria</taxon>
        <taxon>Bacillati</taxon>
        <taxon>Actinomycetota</taxon>
        <taxon>Actinomycetes</taxon>
        <taxon>Micrococcales</taxon>
        <taxon>Micrococcaceae</taxon>
        <taxon>Arthrobacter</taxon>
    </lineage>
</organism>
<feature type="signal peptide" evidence="1">
    <location>
        <begin position="1"/>
        <end position="29"/>
    </location>
</feature>